<dbReference type="AlphaFoldDB" id="A0A6C0D4S0"/>
<dbReference type="Gene3D" id="1.10.510.10">
    <property type="entry name" value="Transferase(Phosphotransferase) domain 1"/>
    <property type="match status" value="1"/>
</dbReference>
<dbReference type="EMBL" id="MN739538">
    <property type="protein sequence ID" value="QHT11808.1"/>
    <property type="molecule type" value="Genomic_DNA"/>
</dbReference>
<sequence>MNGLLDLIKSIQRRPTIYPSSTPLSVFSPPKQNKSKKQRTTRIPESQKTTRTQNTPRQTSQQTPRQTSQRTTRSQTSKTQAIDTFRKRVATRKIQKFMKKYESKRRALFLNSICSDAGVCIAFGRENDKIKKHFNGFVDFEYLTAVKKIGGESENGFVKEFTYEHEGYKSNAILKSSMNPESDNLFFEYLVGQYINKLNNRYPCFLETYGLFQYKDETAWMLSATIDPRYRWNPQESLILHDENITNKSFETSCSSSQYLSILIQNIKDAKTIQSMLREYSFTKRDLLYVLYQVYMPLANEKNTFTHYDLHLENVLLYEPVKGHYIEYHYHVGGEEITFKSSYVAKIIDYGRCFFEDKNNSNKDTNTSKHIYEKICTINNCYPRDENGKIIKDKHSCGKDVGYANIAPENPPGSFFYISGTKRNSSHDLRLLYLLKRRTGINDMYLKELLQKIQYGINVDQENKIYGTIENEKSGLPNKINNVVDARNALGQLIMSEPLQHTNEESYLSKEKLGDLHIYDDGRPVEFVEYI</sequence>
<organism evidence="2">
    <name type="scientific">viral metagenome</name>
    <dbReference type="NCBI Taxonomy" id="1070528"/>
    <lineage>
        <taxon>unclassified sequences</taxon>
        <taxon>metagenomes</taxon>
        <taxon>organismal metagenomes</taxon>
    </lineage>
</organism>
<feature type="region of interest" description="Disordered" evidence="1">
    <location>
        <begin position="16"/>
        <end position="84"/>
    </location>
</feature>
<feature type="compositionally biased region" description="Low complexity" evidence="1">
    <location>
        <begin position="47"/>
        <end position="80"/>
    </location>
</feature>
<proteinExistence type="predicted"/>
<evidence type="ECO:0000256" key="1">
    <source>
        <dbReference type="SAM" id="MobiDB-lite"/>
    </source>
</evidence>
<reference evidence="2" key="1">
    <citation type="journal article" date="2020" name="Nature">
        <title>Giant virus diversity and host interactions through global metagenomics.</title>
        <authorList>
            <person name="Schulz F."/>
            <person name="Roux S."/>
            <person name="Paez-Espino D."/>
            <person name="Jungbluth S."/>
            <person name="Walsh D.A."/>
            <person name="Denef V.J."/>
            <person name="McMahon K.D."/>
            <person name="Konstantinidis K.T."/>
            <person name="Eloe-Fadrosh E.A."/>
            <person name="Kyrpides N.C."/>
            <person name="Woyke T."/>
        </authorList>
    </citation>
    <scope>NUCLEOTIDE SEQUENCE</scope>
    <source>
        <strain evidence="2">GVMAG-M-3300023174-124</strain>
    </source>
</reference>
<evidence type="ECO:0000313" key="2">
    <source>
        <dbReference type="EMBL" id="QHT11808.1"/>
    </source>
</evidence>
<name>A0A6C0D4S0_9ZZZZ</name>
<evidence type="ECO:0008006" key="3">
    <source>
        <dbReference type="Google" id="ProtNLM"/>
    </source>
</evidence>
<accession>A0A6C0D4S0</accession>
<protein>
    <recommendedName>
        <fullName evidence="3">Protein kinase domain-containing protein</fullName>
    </recommendedName>
</protein>